<dbReference type="InterPro" id="IPR052752">
    <property type="entry name" value="NACHT-WD_repeat"/>
</dbReference>
<dbReference type="Pfam" id="PF00400">
    <property type="entry name" value="WD40"/>
    <property type="match status" value="5"/>
</dbReference>
<feature type="repeat" description="WD" evidence="3">
    <location>
        <begin position="947"/>
        <end position="988"/>
    </location>
</feature>
<dbReference type="GO" id="GO:0043025">
    <property type="term" value="C:neuronal cell body"/>
    <property type="evidence" value="ECO:0007669"/>
    <property type="project" value="EnsemblMetazoa"/>
</dbReference>
<dbReference type="GO" id="GO:0005634">
    <property type="term" value="C:nucleus"/>
    <property type="evidence" value="ECO:0007669"/>
    <property type="project" value="EnsemblMetazoa"/>
</dbReference>
<evidence type="ECO:0000256" key="2">
    <source>
        <dbReference type="ARBA" id="ARBA00022737"/>
    </source>
</evidence>
<feature type="domain" description="NWD1/2-like winged helix-turn-helix" evidence="5">
    <location>
        <begin position="546"/>
        <end position="666"/>
    </location>
</feature>
<dbReference type="Pfam" id="PF25469">
    <property type="entry name" value="WHD_NWD1"/>
    <property type="match status" value="1"/>
</dbReference>
<evidence type="ECO:0000313" key="6">
    <source>
        <dbReference type="EnsemblMetazoa" id="OVOC5605.1"/>
    </source>
</evidence>
<dbReference type="SUPFAM" id="SSF50978">
    <property type="entry name" value="WD40 repeat-like"/>
    <property type="match status" value="2"/>
</dbReference>
<feature type="repeat" description="WD" evidence="3">
    <location>
        <begin position="1414"/>
        <end position="1455"/>
    </location>
</feature>
<proteinExistence type="predicted"/>
<feature type="repeat" description="WD" evidence="3">
    <location>
        <begin position="1240"/>
        <end position="1281"/>
    </location>
</feature>
<keyword evidence="7" id="KW-1185">Reference proteome</keyword>
<reference evidence="6" key="2">
    <citation type="submission" date="2022-06" db="UniProtKB">
        <authorList>
            <consortium name="EnsemblMetazoa"/>
        </authorList>
    </citation>
    <scope>IDENTIFICATION</scope>
</reference>
<organism evidence="6 7">
    <name type="scientific">Onchocerca volvulus</name>
    <dbReference type="NCBI Taxonomy" id="6282"/>
    <lineage>
        <taxon>Eukaryota</taxon>
        <taxon>Metazoa</taxon>
        <taxon>Ecdysozoa</taxon>
        <taxon>Nematoda</taxon>
        <taxon>Chromadorea</taxon>
        <taxon>Rhabditida</taxon>
        <taxon>Spirurina</taxon>
        <taxon>Spiruromorpha</taxon>
        <taxon>Filarioidea</taxon>
        <taxon>Onchocercidae</taxon>
        <taxon>Onchocerca</taxon>
    </lineage>
</organism>
<dbReference type="EnsemblMetazoa" id="OVOC5605.1">
    <property type="protein sequence ID" value="OVOC5605.1"/>
    <property type="gene ID" value="WBGene00242414"/>
</dbReference>
<feature type="region of interest" description="Disordered" evidence="4">
    <location>
        <begin position="1615"/>
        <end position="1647"/>
    </location>
</feature>
<keyword evidence="1 3" id="KW-0853">WD repeat</keyword>
<dbReference type="PANTHER" id="PTHR19871:SF38">
    <property type="entry name" value="PROTEIN QUI-1"/>
    <property type="match status" value="1"/>
</dbReference>
<dbReference type="InterPro" id="IPR057588">
    <property type="entry name" value="NWD1/2-like_WH"/>
</dbReference>
<sequence>MFRLNALCGVTYLQPKDDNNDRQYKHSKYFSKTLQQARIIFFFPCLQEFEREYRALVEEVAINVQHYALQLGIDVEFVEPVTDSLDMETFETMLNVFSKETSYLMCFLGDRYGKCILPKKISNEQYQIIQAKFSETSDEIELFHRYYKQREEIESSDYKLLDVPVNLTDRNALISILQQSAEKILQDDDSQLKSQNLFPSAAEQITQIALIQPSKVLFCLRTSKADIQSTNSEIKKSSNESEKRCEKIEALKKAVLLSEASIISLNMGSDTDDDNKSLFINRVNDNYIKRFIRQVTDHLQNFVSTLSMPPIRSNEAHLIANAENDVHLAFAERQLPKKWLVRENIDKMFDIWINQSKGYFHILGNQISGKTALLCQLHATLIKKDCYVITRFINLTSESEYAHELWHGICMTLCSLTGQDEKPLIRSFHLSSTLAIFKSLLEKLNRPVFILIDDANMIKYGRLMSNLDQQFRKCLANLVLICTTDQPTTIPFILPEPILFELPDFTTAEIMRYVTLNIDENTLNKQQIDEIQNVAETSNNNIIMIQLLLKQITDGTNRPLTGDIDEHFCRAESDNGVLFVQTLAQLLIVSPHGLTTLEILDALTISGEVFGEVTAISSLSLRLHSIIDKFGCLIVEFVYGNRLVYKWSHLFIRNIARQRYLTNQWESMRAHGLIVNLFADVNETHSICSLLPSPNGIPTFPRPLKQDDGTVNIRKVQNLWYHLLYTGNMDDLKRFALCHFEYVEACIRACGIFQLLSICEECCMQVLHHDIEYYKIIAKINIFPTNFYYQLPEFLILTAFYHICRLNSVLVKKLSLLLYNFWVLFQQVIFPALSTIIRDGDQLAAELINRLRYTRATNSQFLNTMAEQAMSWVDRYHDRPLLVPLTCWLPPRKIERVLSFTLPEWRPSYTILQPTYNHQHLLIAGNESTIGLVYMYHITSQLLIRTFAGHERRVTSISVSCDGVFFATTSSDCTVRIWNFSKEKAIHVMKPHRGRVICSLITSDCKYIITGGTDSCANVISVENWEIVQSFKDHTGTVVSLALASNDEFLITGSGEFVVIVWNLSTGELAVRLAGLMAPVSCITMTSNDAFVAVACEDETLKIFGTVSGQELHELSGHDGKIVSMAAAYDDCQLFVAAFAKIYVFDIHNGKILDILNCINRQPVTSLKITNDNYFLLSACGNRISIWNIQHRHHQICTNQKAIVTDICMSPDEKSAACTTVDGVVALWDLEICQCICTMIQQRTIAVLRVKFSINSVFLLSGDAEGQINIWNSSNGKLRRIVSHHSKAIESIFCLSDGSRILSVDQSNAVLIWNLFGADESLQVDRILAFTGIQPPVFLVANNSHLVGYLPNSNKELRIWAVEDESVIMKAEISHNEKITCFSTSANGTLLVTGSADLSLKLWQINTGFLMQVLVGHEEVVMCCAIANNESIIISGAKDSQIIIWEASTGNALLSLKTESPVTALVINADTTVVISANSTGWIEAYDIEDGTLLSCFNAHSTAKKLITSTDCSRILLQLTDCSQLPILCLHNVPASKLSGLSEHRKPNDYTAQKAPKQSSMNDGKNSSRVSTSMGKKNRPLSKTTDYSSPYRRATMQTVGKELAPLQSILKSKKSLSTTPSVTLTTPSKSSLTKPINNSRSSSTYCPTKSNFCTVQ</sequence>
<dbReference type="Proteomes" id="UP000024404">
    <property type="component" value="Unassembled WGS sequence"/>
</dbReference>
<dbReference type="GO" id="GO:0030425">
    <property type="term" value="C:dendrite"/>
    <property type="evidence" value="ECO:0007669"/>
    <property type="project" value="EnsemblMetazoa"/>
</dbReference>
<evidence type="ECO:0000256" key="3">
    <source>
        <dbReference type="PROSITE-ProRule" id="PRU00221"/>
    </source>
</evidence>
<reference evidence="7" key="1">
    <citation type="submission" date="2013-10" db="EMBL/GenBank/DDBJ databases">
        <title>Genome sequencing of Onchocerca volvulus.</title>
        <authorList>
            <person name="Cotton J."/>
            <person name="Tsai J."/>
            <person name="Stanley E."/>
            <person name="Tracey A."/>
            <person name="Holroyd N."/>
            <person name="Lustigman S."/>
            <person name="Berriman M."/>
        </authorList>
    </citation>
    <scope>NUCLEOTIDE SEQUENCE</scope>
</reference>
<dbReference type="PANTHER" id="PTHR19871">
    <property type="entry name" value="BETA TRANSDUCIN-RELATED PROTEIN"/>
    <property type="match status" value="1"/>
</dbReference>
<dbReference type="GO" id="GO:0030424">
    <property type="term" value="C:axon"/>
    <property type="evidence" value="ECO:0007669"/>
    <property type="project" value="EnsemblMetazoa"/>
</dbReference>
<dbReference type="InterPro" id="IPR027417">
    <property type="entry name" value="P-loop_NTPase"/>
</dbReference>
<dbReference type="InterPro" id="IPR015943">
    <property type="entry name" value="WD40/YVTN_repeat-like_dom_sf"/>
</dbReference>
<dbReference type="SUPFAM" id="SSF52540">
    <property type="entry name" value="P-loop containing nucleoside triphosphate hydrolases"/>
    <property type="match status" value="1"/>
</dbReference>
<dbReference type="InterPro" id="IPR001680">
    <property type="entry name" value="WD40_rpt"/>
</dbReference>
<dbReference type="CDD" id="cd00200">
    <property type="entry name" value="WD40"/>
    <property type="match status" value="2"/>
</dbReference>
<feature type="region of interest" description="Disordered" evidence="4">
    <location>
        <begin position="1540"/>
        <end position="1593"/>
    </location>
</feature>
<feature type="compositionally biased region" description="Low complexity" evidence="4">
    <location>
        <begin position="1615"/>
        <end position="1635"/>
    </location>
</feature>
<dbReference type="PROSITE" id="PS00678">
    <property type="entry name" value="WD_REPEATS_1"/>
    <property type="match status" value="1"/>
</dbReference>
<dbReference type="Gene3D" id="2.130.10.10">
    <property type="entry name" value="YVTN repeat-like/Quinoprotein amine dehydrogenase"/>
    <property type="match status" value="4"/>
</dbReference>
<dbReference type="InterPro" id="IPR036322">
    <property type="entry name" value="WD40_repeat_dom_sf"/>
</dbReference>
<keyword evidence="2" id="KW-0677">Repeat</keyword>
<dbReference type="InterPro" id="IPR019775">
    <property type="entry name" value="WD40_repeat_CS"/>
</dbReference>
<feature type="repeat" description="WD" evidence="3">
    <location>
        <begin position="1372"/>
        <end position="1413"/>
    </location>
</feature>
<dbReference type="PROSITE" id="PS50294">
    <property type="entry name" value="WD_REPEATS_REGION"/>
    <property type="match status" value="4"/>
</dbReference>
<name>A0A8R1TVY0_ONCVO</name>
<dbReference type="PROSITE" id="PS50082">
    <property type="entry name" value="WD_REPEATS_2"/>
    <property type="match status" value="5"/>
</dbReference>
<dbReference type="Gene3D" id="3.40.50.300">
    <property type="entry name" value="P-loop containing nucleotide triphosphate hydrolases"/>
    <property type="match status" value="1"/>
</dbReference>
<feature type="repeat" description="WD" evidence="3">
    <location>
        <begin position="1031"/>
        <end position="1072"/>
    </location>
</feature>
<accession>A0A8R1TVY0</accession>
<feature type="compositionally biased region" description="Polar residues" evidence="4">
    <location>
        <begin position="1636"/>
        <end position="1647"/>
    </location>
</feature>
<evidence type="ECO:0000256" key="1">
    <source>
        <dbReference type="ARBA" id="ARBA00022574"/>
    </source>
</evidence>
<feature type="compositionally biased region" description="Polar residues" evidence="4">
    <location>
        <begin position="1556"/>
        <end position="1588"/>
    </location>
</feature>
<dbReference type="SMART" id="SM00320">
    <property type="entry name" value="WD40"/>
    <property type="match status" value="12"/>
</dbReference>
<dbReference type="AlphaFoldDB" id="A0A8R1TVY0"/>
<evidence type="ECO:0000259" key="5">
    <source>
        <dbReference type="Pfam" id="PF25469"/>
    </source>
</evidence>
<evidence type="ECO:0000313" key="7">
    <source>
        <dbReference type="Proteomes" id="UP000024404"/>
    </source>
</evidence>
<evidence type="ECO:0000256" key="4">
    <source>
        <dbReference type="SAM" id="MobiDB-lite"/>
    </source>
</evidence>
<dbReference type="EMBL" id="CMVM020000161">
    <property type="status" value="NOT_ANNOTATED_CDS"/>
    <property type="molecule type" value="Genomic_DNA"/>
</dbReference>
<protein>
    <submittedName>
        <fullName evidence="6">WD_REPEATS_REGION domain-containing protein</fullName>
    </submittedName>
</protein>
<dbReference type="GO" id="GO:0043279">
    <property type="term" value="P:response to alkaloid"/>
    <property type="evidence" value="ECO:0007669"/>
    <property type="project" value="EnsemblMetazoa"/>
</dbReference>